<reference evidence="2" key="1">
    <citation type="submission" date="2020-10" db="EMBL/GenBank/DDBJ databases">
        <authorList>
            <person name="Kikuchi T."/>
        </authorList>
    </citation>
    <scope>NUCLEOTIDE SEQUENCE</scope>
    <source>
        <strain evidence="2">NKZ352</strain>
    </source>
</reference>
<proteinExistence type="predicted"/>
<dbReference type="EMBL" id="CAJGYM010000017">
    <property type="protein sequence ID" value="CAD6190684.1"/>
    <property type="molecule type" value="Genomic_DNA"/>
</dbReference>
<evidence type="ECO:0000313" key="2">
    <source>
        <dbReference type="EMBL" id="CAD6190684.1"/>
    </source>
</evidence>
<dbReference type="AlphaFoldDB" id="A0A8S1H5S6"/>
<gene>
    <name evidence="2" type="ORF">CAUJ_LOCUS6603</name>
</gene>
<sequence length="150" mass="16284">MTSLERRRKPCSAVPSPGLEPPTKDLVSGSIALWSPRSRLPARAPQPACSDSRGGGCGVRERNARPATETPSPAAALTLSEKTRVSGSMPPSEYDVVRHPSRHITRPETLPISPLDSSSPFSRNPPILLRPERFLQMVQGPNLFSCPRPK</sequence>
<accession>A0A8S1H5S6</accession>
<comment type="caution">
    <text evidence="2">The sequence shown here is derived from an EMBL/GenBank/DDBJ whole genome shotgun (WGS) entry which is preliminary data.</text>
</comment>
<feature type="region of interest" description="Disordered" evidence="1">
    <location>
        <begin position="1"/>
        <end position="127"/>
    </location>
</feature>
<dbReference type="Proteomes" id="UP000835052">
    <property type="component" value="Unassembled WGS sequence"/>
</dbReference>
<keyword evidence="3" id="KW-1185">Reference proteome</keyword>
<feature type="compositionally biased region" description="Basic residues" evidence="1">
    <location>
        <begin position="1"/>
        <end position="10"/>
    </location>
</feature>
<name>A0A8S1H5S6_9PELO</name>
<evidence type="ECO:0000256" key="1">
    <source>
        <dbReference type="SAM" id="MobiDB-lite"/>
    </source>
</evidence>
<evidence type="ECO:0000313" key="3">
    <source>
        <dbReference type="Proteomes" id="UP000835052"/>
    </source>
</evidence>
<organism evidence="2 3">
    <name type="scientific">Caenorhabditis auriculariae</name>
    <dbReference type="NCBI Taxonomy" id="2777116"/>
    <lineage>
        <taxon>Eukaryota</taxon>
        <taxon>Metazoa</taxon>
        <taxon>Ecdysozoa</taxon>
        <taxon>Nematoda</taxon>
        <taxon>Chromadorea</taxon>
        <taxon>Rhabditida</taxon>
        <taxon>Rhabditina</taxon>
        <taxon>Rhabditomorpha</taxon>
        <taxon>Rhabditoidea</taxon>
        <taxon>Rhabditidae</taxon>
        <taxon>Peloderinae</taxon>
        <taxon>Caenorhabditis</taxon>
    </lineage>
</organism>
<protein>
    <submittedName>
        <fullName evidence="2">Uncharacterized protein</fullName>
    </submittedName>
</protein>